<dbReference type="NCBIfam" id="TIGR00573">
    <property type="entry name" value="dnaq"/>
    <property type="match status" value="1"/>
</dbReference>
<keyword evidence="2" id="KW-0378">Hydrolase</keyword>
<dbReference type="SUPFAM" id="SSF53098">
    <property type="entry name" value="Ribonuclease H-like"/>
    <property type="match status" value="1"/>
</dbReference>
<keyword evidence="6" id="KW-1185">Reference proteome</keyword>
<feature type="domain" description="Exonuclease" evidence="4">
    <location>
        <begin position="58"/>
        <end position="227"/>
    </location>
</feature>
<keyword evidence="1" id="KW-0540">Nuclease</keyword>
<organism evidence="5 6">
    <name type="scientific">Gracilibacillus marinus</name>
    <dbReference type="NCBI Taxonomy" id="630535"/>
    <lineage>
        <taxon>Bacteria</taxon>
        <taxon>Bacillati</taxon>
        <taxon>Bacillota</taxon>
        <taxon>Bacilli</taxon>
        <taxon>Bacillales</taxon>
        <taxon>Bacillaceae</taxon>
        <taxon>Gracilibacillus</taxon>
    </lineage>
</organism>
<evidence type="ECO:0000313" key="6">
    <source>
        <dbReference type="Proteomes" id="UP001595880"/>
    </source>
</evidence>
<dbReference type="InterPro" id="IPR036397">
    <property type="entry name" value="RNaseH_sf"/>
</dbReference>
<keyword evidence="3 5" id="KW-0269">Exonuclease</keyword>
<reference evidence="6" key="1">
    <citation type="journal article" date="2019" name="Int. J. Syst. Evol. Microbiol.">
        <title>The Global Catalogue of Microorganisms (GCM) 10K type strain sequencing project: providing services to taxonomists for standard genome sequencing and annotation.</title>
        <authorList>
            <consortium name="The Broad Institute Genomics Platform"/>
            <consortium name="The Broad Institute Genome Sequencing Center for Infectious Disease"/>
            <person name="Wu L."/>
            <person name="Ma J."/>
        </authorList>
    </citation>
    <scope>NUCLEOTIDE SEQUENCE [LARGE SCALE GENOMIC DNA]</scope>
    <source>
        <strain evidence="6">KACC 14058</strain>
    </source>
</reference>
<dbReference type="PANTHER" id="PTHR30231:SF4">
    <property type="entry name" value="PROTEIN NEN2"/>
    <property type="match status" value="1"/>
</dbReference>
<dbReference type="CDD" id="cd06127">
    <property type="entry name" value="DEDDh"/>
    <property type="match status" value="1"/>
</dbReference>
<dbReference type="InterPro" id="IPR013520">
    <property type="entry name" value="Ribonucl_H"/>
</dbReference>
<dbReference type="RefSeq" id="WP_390198818.1">
    <property type="nucleotide sequence ID" value="NZ_JBHSDV010000002.1"/>
</dbReference>
<dbReference type="Proteomes" id="UP001595880">
    <property type="component" value="Unassembled WGS sequence"/>
</dbReference>
<evidence type="ECO:0000259" key="4">
    <source>
        <dbReference type="SMART" id="SM00479"/>
    </source>
</evidence>
<dbReference type="InterPro" id="IPR012337">
    <property type="entry name" value="RNaseH-like_sf"/>
</dbReference>
<dbReference type="Gene3D" id="3.30.420.10">
    <property type="entry name" value="Ribonuclease H-like superfamily/Ribonuclease H"/>
    <property type="match status" value="1"/>
</dbReference>
<gene>
    <name evidence="5" type="ORF">ACFOZ1_09660</name>
</gene>
<sequence>MGMNQMLQLLKQMGGKLYGQNPGALSNSSDFSKAAYIRNLQRELKKKDVLNIPLKELPVIVFDMETTGFYPYNGDRILSIGAVKMIGAEIQKEDLFYRTVKYDVPLSHDIMELTGLTSFELQRAAPLESVLRHFFQFVKSDTLVAHHSSHEKQFMKHASWTILKTNFQHRIIDTSFLTKVIVPEVKYVTLDDWCSYYNIEVSKRHHALYDALATARIWSICIQRVEQMGFRNLKDAYTHIASLPSS</sequence>
<evidence type="ECO:0000313" key="5">
    <source>
        <dbReference type="EMBL" id="MFC4388072.1"/>
    </source>
</evidence>
<protein>
    <submittedName>
        <fullName evidence="5">Exonuclease domain-containing protein</fullName>
    </submittedName>
</protein>
<name>A0ABV8VUB1_9BACI</name>
<dbReference type="NCBIfam" id="NF005836">
    <property type="entry name" value="PRK07740.1"/>
    <property type="match status" value="1"/>
</dbReference>
<evidence type="ECO:0000256" key="1">
    <source>
        <dbReference type="ARBA" id="ARBA00022722"/>
    </source>
</evidence>
<dbReference type="InterPro" id="IPR006054">
    <property type="entry name" value="DnaQ"/>
</dbReference>
<evidence type="ECO:0000256" key="2">
    <source>
        <dbReference type="ARBA" id="ARBA00022801"/>
    </source>
</evidence>
<proteinExistence type="predicted"/>
<accession>A0ABV8VUB1</accession>
<evidence type="ECO:0000256" key="3">
    <source>
        <dbReference type="ARBA" id="ARBA00022839"/>
    </source>
</evidence>
<dbReference type="PANTHER" id="PTHR30231">
    <property type="entry name" value="DNA POLYMERASE III SUBUNIT EPSILON"/>
    <property type="match status" value="1"/>
</dbReference>
<dbReference type="GO" id="GO:0004527">
    <property type="term" value="F:exonuclease activity"/>
    <property type="evidence" value="ECO:0007669"/>
    <property type="project" value="UniProtKB-KW"/>
</dbReference>
<dbReference type="SMART" id="SM00479">
    <property type="entry name" value="EXOIII"/>
    <property type="match status" value="1"/>
</dbReference>
<dbReference type="EMBL" id="JBHSDV010000002">
    <property type="protein sequence ID" value="MFC4388072.1"/>
    <property type="molecule type" value="Genomic_DNA"/>
</dbReference>
<dbReference type="Pfam" id="PF00929">
    <property type="entry name" value="RNase_T"/>
    <property type="match status" value="1"/>
</dbReference>
<comment type="caution">
    <text evidence="5">The sequence shown here is derived from an EMBL/GenBank/DDBJ whole genome shotgun (WGS) entry which is preliminary data.</text>
</comment>